<name>A0ABY4VF02_9GAMM</name>
<organism evidence="1 2">
    <name type="scientific">Microbulbifer variabilis</name>
    <dbReference type="NCBI Taxonomy" id="266805"/>
    <lineage>
        <taxon>Bacteria</taxon>
        <taxon>Pseudomonadati</taxon>
        <taxon>Pseudomonadota</taxon>
        <taxon>Gammaproteobacteria</taxon>
        <taxon>Cellvibrionales</taxon>
        <taxon>Microbulbiferaceae</taxon>
        <taxon>Microbulbifer</taxon>
    </lineage>
</organism>
<sequence>MKEQGSISIYELWNLYSSKISTESPAGAAQFLFAAKPYLPSAMVKNLEKLNTPGFSALKFISKLIADST</sequence>
<dbReference type="Proteomes" id="UP001055658">
    <property type="component" value="Chromosome"/>
</dbReference>
<keyword evidence="2" id="KW-1185">Reference proteome</keyword>
<reference evidence="1" key="1">
    <citation type="submission" date="2022-02" db="EMBL/GenBank/DDBJ databases">
        <title>Coral-associated bacteria.</title>
        <authorList>
            <person name="Tang K."/>
            <person name="Wang X."/>
        </authorList>
    </citation>
    <scope>NUCLEOTIDE SEQUENCE</scope>
    <source>
        <strain evidence="1">SCSIO 43006</strain>
    </source>
</reference>
<gene>
    <name evidence="1" type="ORF">MJO52_07060</name>
</gene>
<evidence type="ECO:0000313" key="1">
    <source>
        <dbReference type="EMBL" id="USD22893.1"/>
    </source>
</evidence>
<accession>A0ABY4VF02</accession>
<proteinExistence type="predicted"/>
<dbReference type="EMBL" id="CP092418">
    <property type="protein sequence ID" value="USD22893.1"/>
    <property type="molecule type" value="Genomic_DNA"/>
</dbReference>
<dbReference type="RefSeq" id="WP_252085246.1">
    <property type="nucleotide sequence ID" value="NZ_CP092418.1"/>
</dbReference>
<evidence type="ECO:0000313" key="2">
    <source>
        <dbReference type="Proteomes" id="UP001055658"/>
    </source>
</evidence>
<protein>
    <submittedName>
        <fullName evidence="1">Uncharacterized protein</fullName>
    </submittedName>
</protein>